<dbReference type="RefSeq" id="XP_007701762.1">
    <property type="nucleotide sequence ID" value="XM_007703572.1"/>
</dbReference>
<dbReference type="InterPro" id="IPR056884">
    <property type="entry name" value="NPHP3-like_N"/>
</dbReference>
<dbReference type="PANTHER" id="PTHR10039">
    <property type="entry name" value="AMELOGENIN"/>
    <property type="match status" value="1"/>
</dbReference>
<dbReference type="KEGG" id="bsc:COCSADRAFT_172841"/>
<protein>
    <recommendedName>
        <fullName evidence="2">Nephrocystin 3-like N-terminal domain-containing protein</fullName>
    </recommendedName>
</protein>
<sequence>MRGFLCVYIIFNALDECSRRAELIDILKTMFAWQLENTHMLLTSRKERNIQSSLETFIDKQNKDIQKYVQQQLTNDEDFSQWRKDPTVRQDIETTLVNRAQEMFRWAVCQLDTLGKCRTQAALQKALVTLPPILDKIYNPQPLSVDEIAEIIAINLNDKATFNRDGIPEDPPDVLNIYSNIVTITTEESETQDPVKQVVALSHYLVKEYLISDRIQKGSAAHYSIQHAVCHNAIARSRLGYLLQFQGVKMLSHDNAKEFRLADHSARF</sequence>
<dbReference type="Proteomes" id="UP000016934">
    <property type="component" value="Unassembled WGS sequence"/>
</dbReference>
<evidence type="ECO:0000313" key="4">
    <source>
        <dbReference type="Proteomes" id="UP000016934"/>
    </source>
</evidence>
<dbReference type="HOGENOM" id="CLU_082492_0_0_1"/>
<proteinExistence type="predicted"/>
<name>M2T017_COCSN</name>
<dbReference type="Pfam" id="PF24883">
    <property type="entry name" value="NPHP3_N"/>
    <property type="match status" value="1"/>
</dbReference>
<feature type="domain" description="Nephrocystin 3-like N-terminal" evidence="2">
    <location>
        <begin position="6"/>
        <end position="45"/>
    </location>
</feature>
<dbReference type="OMA" id="AWQLENT"/>
<organism evidence="3 4">
    <name type="scientific">Cochliobolus sativus (strain ND90Pr / ATCC 201652)</name>
    <name type="common">Common root rot and spot blotch fungus</name>
    <name type="synonym">Bipolaris sorokiniana</name>
    <dbReference type="NCBI Taxonomy" id="665912"/>
    <lineage>
        <taxon>Eukaryota</taxon>
        <taxon>Fungi</taxon>
        <taxon>Dikarya</taxon>
        <taxon>Ascomycota</taxon>
        <taxon>Pezizomycotina</taxon>
        <taxon>Dothideomycetes</taxon>
        <taxon>Pleosporomycetidae</taxon>
        <taxon>Pleosporales</taxon>
        <taxon>Pleosporineae</taxon>
        <taxon>Pleosporaceae</taxon>
        <taxon>Bipolaris</taxon>
    </lineage>
</organism>
<gene>
    <name evidence="3" type="ORF">COCSADRAFT_172841</name>
</gene>
<dbReference type="GeneID" id="19132811"/>
<evidence type="ECO:0000313" key="3">
    <source>
        <dbReference type="EMBL" id="EMD62372.1"/>
    </source>
</evidence>
<dbReference type="OrthoDB" id="2944608at2759"/>
<dbReference type="EMBL" id="KB445646">
    <property type="protein sequence ID" value="EMD62372.1"/>
    <property type="molecule type" value="Genomic_DNA"/>
</dbReference>
<dbReference type="PANTHER" id="PTHR10039:SF16">
    <property type="entry name" value="GPI INOSITOL-DEACYLASE"/>
    <property type="match status" value="1"/>
</dbReference>
<dbReference type="AlphaFoldDB" id="M2T017"/>
<keyword evidence="4" id="KW-1185">Reference proteome</keyword>
<dbReference type="eggNOG" id="KOG4177">
    <property type="taxonomic scope" value="Eukaryota"/>
</dbReference>
<evidence type="ECO:0000256" key="1">
    <source>
        <dbReference type="ARBA" id="ARBA00022737"/>
    </source>
</evidence>
<reference evidence="3 4" key="1">
    <citation type="journal article" date="2012" name="PLoS Pathog.">
        <title>Diverse lifestyles and strategies of plant pathogenesis encoded in the genomes of eighteen Dothideomycetes fungi.</title>
        <authorList>
            <person name="Ohm R.A."/>
            <person name="Feau N."/>
            <person name="Henrissat B."/>
            <person name="Schoch C.L."/>
            <person name="Horwitz B.A."/>
            <person name="Barry K.W."/>
            <person name="Condon B.J."/>
            <person name="Copeland A.C."/>
            <person name="Dhillon B."/>
            <person name="Glaser F."/>
            <person name="Hesse C.N."/>
            <person name="Kosti I."/>
            <person name="LaButti K."/>
            <person name="Lindquist E.A."/>
            <person name="Lucas S."/>
            <person name="Salamov A.A."/>
            <person name="Bradshaw R.E."/>
            <person name="Ciuffetti L."/>
            <person name="Hamelin R.C."/>
            <person name="Kema G.H.J."/>
            <person name="Lawrence C."/>
            <person name="Scott J.A."/>
            <person name="Spatafora J.W."/>
            <person name="Turgeon B.G."/>
            <person name="de Wit P.J.G.M."/>
            <person name="Zhong S."/>
            <person name="Goodwin S.B."/>
            <person name="Grigoriev I.V."/>
        </authorList>
    </citation>
    <scope>NUCLEOTIDE SEQUENCE [LARGE SCALE GENOMIC DNA]</scope>
    <source>
        <strain evidence="4">ND90Pr / ATCC 201652</strain>
    </source>
</reference>
<evidence type="ECO:0000259" key="2">
    <source>
        <dbReference type="Pfam" id="PF24883"/>
    </source>
</evidence>
<accession>M2T017</accession>
<keyword evidence="1" id="KW-0677">Repeat</keyword>
<reference evidence="4" key="2">
    <citation type="journal article" date="2013" name="PLoS Genet.">
        <title>Comparative genome structure, secondary metabolite, and effector coding capacity across Cochliobolus pathogens.</title>
        <authorList>
            <person name="Condon B.J."/>
            <person name="Leng Y."/>
            <person name="Wu D."/>
            <person name="Bushley K.E."/>
            <person name="Ohm R.A."/>
            <person name="Otillar R."/>
            <person name="Martin J."/>
            <person name="Schackwitz W."/>
            <person name="Grimwood J."/>
            <person name="MohdZainudin N."/>
            <person name="Xue C."/>
            <person name="Wang R."/>
            <person name="Manning V.A."/>
            <person name="Dhillon B."/>
            <person name="Tu Z.J."/>
            <person name="Steffenson B.J."/>
            <person name="Salamov A."/>
            <person name="Sun H."/>
            <person name="Lowry S."/>
            <person name="LaButti K."/>
            <person name="Han J."/>
            <person name="Copeland A."/>
            <person name="Lindquist E."/>
            <person name="Barry K."/>
            <person name="Schmutz J."/>
            <person name="Baker S.E."/>
            <person name="Ciuffetti L.M."/>
            <person name="Grigoriev I.V."/>
            <person name="Zhong S."/>
            <person name="Turgeon B.G."/>
        </authorList>
    </citation>
    <scope>NUCLEOTIDE SEQUENCE [LARGE SCALE GENOMIC DNA]</scope>
    <source>
        <strain evidence="4">ND90Pr / ATCC 201652</strain>
    </source>
</reference>